<dbReference type="Proteomes" id="UP000256257">
    <property type="component" value="Unassembled WGS sequence"/>
</dbReference>
<evidence type="ECO:0000313" key="3">
    <source>
        <dbReference type="Proteomes" id="UP000256257"/>
    </source>
</evidence>
<name>A0A3D9AJC0_9FLAO</name>
<reference evidence="2 3" key="1">
    <citation type="submission" date="2018-06" db="EMBL/GenBank/DDBJ databases">
        <title>Novel Chryseobacterium species.</title>
        <authorList>
            <person name="Newman J."/>
            <person name="Hugo C."/>
            <person name="Oosthuizen L."/>
            <person name="Charimba G."/>
        </authorList>
    </citation>
    <scope>NUCLEOTIDE SEQUENCE [LARGE SCALE GENOMIC DNA]</scope>
    <source>
        <strain evidence="2 3">7_F195</strain>
    </source>
</reference>
<keyword evidence="3" id="KW-1185">Reference proteome</keyword>
<keyword evidence="1" id="KW-0732">Signal</keyword>
<dbReference type="EMBL" id="QNVV01000042">
    <property type="protein sequence ID" value="REC41444.1"/>
    <property type="molecule type" value="Genomic_DNA"/>
</dbReference>
<feature type="non-terminal residue" evidence="2">
    <location>
        <position position="189"/>
    </location>
</feature>
<dbReference type="AlphaFoldDB" id="A0A3D9AJC0"/>
<sequence length="189" mass="20513">MKKKIILAAALMVAHTYTAQLGDENLLPNITPPSPEAYSLGSFGGLEVGEFTGSPNISIPLLHFKGSNFGTDLSLSYTTSGIRVDEKDGQFGLGWALIAGGVINRIVRHKDDFAYSKLPIPENLNAGSSDPKVAQFFYDAGNLNKDTEADLFSFNAGNISGQFVINNKGQIELLSKDNLKFEILHDIEY</sequence>
<proteinExistence type="predicted"/>
<protein>
    <submittedName>
        <fullName evidence="2">Uncharacterized protein</fullName>
    </submittedName>
</protein>
<evidence type="ECO:0000256" key="1">
    <source>
        <dbReference type="SAM" id="SignalP"/>
    </source>
</evidence>
<accession>A0A3D9AJC0</accession>
<feature type="signal peptide" evidence="1">
    <location>
        <begin position="1"/>
        <end position="19"/>
    </location>
</feature>
<feature type="chain" id="PRO_5017751837" evidence="1">
    <location>
        <begin position="20"/>
        <end position="189"/>
    </location>
</feature>
<organism evidence="2 3">
    <name type="scientific">Chryseobacterium pennipullorum</name>
    <dbReference type="NCBI Taxonomy" id="2258963"/>
    <lineage>
        <taxon>Bacteria</taxon>
        <taxon>Pseudomonadati</taxon>
        <taxon>Bacteroidota</taxon>
        <taxon>Flavobacteriia</taxon>
        <taxon>Flavobacteriales</taxon>
        <taxon>Weeksellaceae</taxon>
        <taxon>Chryseobacterium group</taxon>
        <taxon>Chryseobacterium</taxon>
    </lineage>
</organism>
<gene>
    <name evidence="2" type="ORF">DRF67_21240</name>
</gene>
<comment type="caution">
    <text evidence="2">The sequence shown here is derived from an EMBL/GenBank/DDBJ whole genome shotgun (WGS) entry which is preliminary data.</text>
</comment>
<evidence type="ECO:0000313" key="2">
    <source>
        <dbReference type="EMBL" id="REC41444.1"/>
    </source>
</evidence>